<evidence type="ECO:0000313" key="11">
    <source>
        <dbReference type="EMBL" id="KIW19849.1"/>
    </source>
</evidence>
<dbReference type="Gene3D" id="3.30.1360.120">
    <property type="entry name" value="Probable tRNA modification gtpase trme, domain 1"/>
    <property type="match status" value="1"/>
</dbReference>
<dbReference type="GO" id="GO:0004047">
    <property type="term" value="F:aminomethyltransferase activity"/>
    <property type="evidence" value="ECO:0007669"/>
    <property type="project" value="UniProtKB-EC"/>
</dbReference>
<dbReference type="Pfam" id="PF01571">
    <property type="entry name" value="GCV_T"/>
    <property type="match status" value="1"/>
</dbReference>
<dbReference type="GO" id="GO:0008483">
    <property type="term" value="F:transaminase activity"/>
    <property type="evidence" value="ECO:0007669"/>
    <property type="project" value="UniProtKB-KW"/>
</dbReference>
<dbReference type="OrthoDB" id="10263536at2759"/>
<dbReference type="HOGENOM" id="CLU_007884_10_0_1"/>
<dbReference type="Gene3D" id="4.10.1250.10">
    <property type="entry name" value="Aminomethyltransferase fragment"/>
    <property type="match status" value="1"/>
</dbReference>
<protein>
    <recommendedName>
        <fullName evidence="2">aminomethyltransferase</fullName>
        <ecNumber evidence="2">2.1.2.10</ecNumber>
    </recommendedName>
    <alternativeName>
        <fullName evidence="5">Glycine cleavage system T protein</fullName>
    </alternativeName>
</protein>
<dbReference type="GO" id="GO:0005960">
    <property type="term" value="C:glycine cleavage complex"/>
    <property type="evidence" value="ECO:0007669"/>
    <property type="project" value="InterPro"/>
</dbReference>
<dbReference type="AlphaFoldDB" id="A0A0D2C8G9"/>
<dbReference type="PANTHER" id="PTHR43757:SF2">
    <property type="entry name" value="AMINOMETHYLTRANSFERASE, MITOCHONDRIAL"/>
    <property type="match status" value="1"/>
</dbReference>
<feature type="region of interest" description="Disordered" evidence="8">
    <location>
        <begin position="1"/>
        <end position="70"/>
    </location>
</feature>
<dbReference type="STRING" id="91928.A0A0D2C8G9"/>
<keyword evidence="3" id="KW-0032">Aminotransferase</keyword>
<evidence type="ECO:0000256" key="5">
    <source>
        <dbReference type="ARBA" id="ARBA00031395"/>
    </source>
</evidence>
<dbReference type="EMBL" id="KN847492">
    <property type="protein sequence ID" value="KIW19849.1"/>
    <property type="molecule type" value="Genomic_DNA"/>
</dbReference>
<keyword evidence="12" id="KW-1185">Reference proteome</keyword>
<accession>A0A0D2C8G9</accession>
<organism evidence="11 12">
    <name type="scientific">Exophiala spinifera</name>
    <dbReference type="NCBI Taxonomy" id="91928"/>
    <lineage>
        <taxon>Eukaryota</taxon>
        <taxon>Fungi</taxon>
        <taxon>Dikarya</taxon>
        <taxon>Ascomycota</taxon>
        <taxon>Pezizomycotina</taxon>
        <taxon>Eurotiomycetes</taxon>
        <taxon>Chaetothyriomycetidae</taxon>
        <taxon>Chaetothyriales</taxon>
        <taxon>Herpotrichiellaceae</taxon>
        <taxon>Exophiala</taxon>
    </lineage>
</organism>
<feature type="compositionally biased region" description="Low complexity" evidence="8">
    <location>
        <begin position="28"/>
        <end position="37"/>
    </location>
</feature>
<dbReference type="InterPro" id="IPR027266">
    <property type="entry name" value="TrmE/GcvT-like"/>
</dbReference>
<dbReference type="InterPro" id="IPR028896">
    <property type="entry name" value="GcvT/YgfZ/DmdA"/>
</dbReference>
<dbReference type="RefSeq" id="XP_016240065.1">
    <property type="nucleotide sequence ID" value="XM_016374789.1"/>
</dbReference>
<evidence type="ECO:0000259" key="10">
    <source>
        <dbReference type="Pfam" id="PF08669"/>
    </source>
</evidence>
<dbReference type="Gene3D" id="3.30.70.1400">
    <property type="entry name" value="Aminomethyltransferase beta-barrel domains"/>
    <property type="match status" value="1"/>
</dbReference>
<comment type="catalytic activity">
    <reaction evidence="6">
        <text>N(6)-[(R)-S(8)-aminomethyldihydrolipoyl]-L-lysyl-[protein] + (6S)-5,6,7,8-tetrahydrofolate = N(6)-[(R)-dihydrolipoyl]-L-lysyl-[protein] + (6R)-5,10-methylene-5,6,7,8-tetrahydrofolate + NH4(+)</text>
        <dbReference type="Rhea" id="RHEA:16945"/>
        <dbReference type="Rhea" id="RHEA-COMP:10475"/>
        <dbReference type="Rhea" id="RHEA-COMP:10492"/>
        <dbReference type="ChEBI" id="CHEBI:15636"/>
        <dbReference type="ChEBI" id="CHEBI:28938"/>
        <dbReference type="ChEBI" id="CHEBI:57453"/>
        <dbReference type="ChEBI" id="CHEBI:83100"/>
        <dbReference type="ChEBI" id="CHEBI:83143"/>
        <dbReference type="EC" id="2.1.2.10"/>
    </reaction>
</comment>
<dbReference type="InterPro" id="IPR006223">
    <property type="entry name" value="GcvT"/>
</dbReference>
<evidence type="ECO:0000256" key="1">
    <source>
        <dbReference type="ARBA" id="ARBA00008609"/>
    </source>
</evidence>
<feature type="compositionally biased region" description="Polar residues" evidence="8">
    <location>
        <begin position="9"/>
        <end position="18"/>
    </location>
</feature>
<feature type="domain" description="Aminomethyltransferase C-terminal" evidence="10">
    <location>
        <begin position="414"/>
        <end position="494"/>
    </location>
</feature>
<dbReference type="GO" id="GO:0005739">
    <property type="term" value="C:mitochondrion"/>
    <property type="evidence" value="ECO:0007669"/>
    <property type="project" value="TreeGrafter"/>
</dbReference>
<dbReference type="InterPro" id="IPR029043">
    <property type="entry name" value="GcvT/YgfZ_C"/>
</dbReference>
<evidence type="ECO:0000256" key="3">
    <source>
        <dbReference type="ARBA" id="ARBA00022576"/>
    </source>
</evidence>
<evidence type="ECO:0000256" key="6">
    <source>
        <dbReference type="ARBA" id="ARBA00047665"/>
    </source>
</evidence>
<dbReference type="SUPFAM" id="SSF101790">
    <property type="entry name" value="Aminomethyltransferase beta-barrel domain"/>
    <property type="match status" value="1"/>
</dbReference>
<dbReference type="EC" id="2.1.2.10" evidence="2"/>
<evidence type="ECO:0000259" key="9">
    <source>
        <dbReference type="Pfam" id="PF01571"/>
    </source>
</evidence>
<evidence type="ECO:0000256" key="2">
    <source>
        <dbReference type="ARBA" id="ARBA00012616"/>
    </source>
</evidence>
<name>A0A0D2C8G9_9EURO</name>
<dbReference type="GeneID" id="27327507"/>
<keyword evidence="4" id="KW-0808">Transferase</keyword>
<dbReference type="Pfam" id="PF08669">
    <property type="entry name" value="GCV_T_C"/>
    <property type="match status" value="1"/>
</dbReference>
<evidence type="ECO:0000256" key="4">
    <source>
        <dbReference type="ARBA" id="ARBA00022679"/>
    </source>
</evidence>
<dbReference type="Proteomes" id="UP000053328">
    <property type="component" value="Unassembled WGS sequence"/>
</dbReference>
<sequence>MPPPRALRQLQTAVSQAGRNIPRRSLRELSTLLTRPTSSPPSPASGPAPASQHLNVPSGARSPLSNVSRHCVTSRPAARFASSSSSTPLKHTPLYTLHESLGAKMVPYANFAMPVEYPDQSHRDSHLWTRSHASLFDVSHMVQHKLSGELAEEFLMTITPTAINEIKKHHSSLSVLLNKSGGIVDDTVITRIGKDSFYFVTNAGCRDTDLPFIQAEMDAFLKSKSAVSPSNNASDKITWHILDHHALLALQGPEAVSVLQALVFNDPEDETLDTSLDTLYFGTSRWLQLTLPESGMNTPSLLISRTGYTGEDGFEISIPPESGDATELATSIAKALTADSSKVRWAGLGARDSLRLEAGMCLYGHDLNDRITPPEAALGWVVGKSRRAESPTPPFNGHEVINKQLASPKTMAERRVGFTLEKGPAAREGAEVVDLENGNAVIGHITSGCPSPSLDGQNIAMGYIKNGFHKKGTKVGIKIRKNVKKAEVAKMPFVENKFYRPS</sequence>
<proteinExistence type="inferred from homology"/>
<comment type="similarity">
    <text evidence="1">Belongs to the GcvT family.</text>
</comment>
<reference evidence="11 12" key="1">
    <citation type="submission" date="2015-01" db="EMBL/GenBank/DDBJ databases">
        <title>The Genome Sequence of Exophiala spinifera CBS89968.</title>
        <authorList>
            <consortium name="The Broad Institute Genomics Platform"/>
            <person name="Cuomo C."/>
            <person name="de Hoog S."/>
            <person name="Gorbushina A."/>
            <person name="Stielow B."/>
            <person name="Teixiera M."/>
            <person name="Abouelleil A."/>
            <person name="Chapman S.B."/>
            <person name="Priest M."/>
            <person name="Young S.K."/>
            <person name="Wortman J."/>
            <person name="Nusbaum C."/>
            <person name="Birren B."/>
        </authorList>
    </citation>
    <scope>NUCLEOTIDE SEQUENCE [LARGE SCALE GENOMIC DNA]</scope>
    <source>
        <strain evidence="11 12">CBS 89968</strain>
    </source>
</reference>
<dbReference type="PIRSF" id="PIRSF006487">
    <property type="entry name" value="GcvT"/>
    <property type="match status" value="1"/>
</dbReference>
<dbReference type="NCBIfam" id="TIGR00528">
    <property type="entry name" value="gcvT"/>
    <property type="match status" value="1"/>
</dbReference>
<dbReference type="PANTHER" id="PTHR43757">
    <property type="entry name" value="AMINOMETHYLTRANSFERASE"/>
    <property type="match status" value="1"/>
</dbReference>
<evidence type="ECO:0000313" key="12">
    <source>
        <dbReference type="Proteomes" id="UP000053328"/>
    </source>
</evidence>
<dbReference type="Gene3D" id="2.40.30.110">
    <property type="entry name" value="Aminomethyltransferase beta-barrel domains"/>
    <property type="match status" value="1"/>
</dbReference>
<dbReference type="SUPFAM" id="SSF103025">
    <property type="entry name" value="Folate-binding domain"/>
    <property type="match status" value="1"/>
</dbReference>
<dbReference type="InterPro" id="IPR013977">
    <property type="entry name" value="GcvT_C"/>
</dbReference>
<dbReference type="VEuPathDB" id="FungiDB:PV08_00424"/>
<dbReference type="FunFam" id="2.40.30.110:FF:000002">
    <property type="entry name" value="Aminomethyltransferase"/>
    <property type="match status" value="1"/>
</dbReference>
<gene>
    <name evidence="11" type="ORF">PV08_00424</name>
</gene>
<evidence type="ECO:0000256" key="7">
    <source>
        <dbReference type="PIRSR" id="PIRSR006487-1"/>
    </source>
</evidence>
<feature type="domain" description="GCVT N-terminal" evidence="9">
    <location>
        <begin position="94"/>
        <end position="384"/>
    </location>
</feature>
<dbReference type="FunFam" id="3.30.70.1400:FF:000001">
    <property type="entry name" value="Aminomethyltransferase"/>
    <property type="match status" value="1"/>
</dbReference>
<dbReference type="GO" id="GO:0006546">
    <property type="term" value="P:glycine catabolic process"/>
    <property type="evidence" value="ECO:0007669"/>
    <property type="project" value="InterPro"/>
</dbReference>
<feature type="binding site" evidence="7">
    <location>
        <position position="315"/>
    </location>
    <ligand>
        <name>substrate</name>
    </ligand>
</feature>
<dbReference type="InterPro" id="IPR006222">
    <property type="entry name" value="GCVT_N"/>
</dbReference>
<evidence type="ECO:0000256" key="8">
    <source>
        <dbReference type="SAM" id="MobiDB-lite"/>
    </source>
</evidence>